<dbReference type="CDD" id="cd06260">
    <property type="entry name" value="DUF820-like"/>
    <property type="match status" value="1"/>
</dbReference>
<dbReference type="PANTHER" id="PTHR34107">
    <property type="entry name" value="SLL0198 PROTEIN-RELATED"/>
    <property type="match status" value="1"/>
</dbReference>
<keyword evidence="4" id="KW-1185">Reference proteome</keyword>
<dbReference type="InterPro" id="IPR008538">
    <property type="entry name" value="Uma2"/>
</dbReference>
<dbReference type="InParanoid" id="Q7NFW5"/>
<dbReference type="InterPro" id="IPR012296">
    <property type="entry name" value="Nuclease_put_TT1808"/>
</dbReference>
<dbReference type="Pfam" id="PF05685">
    <property type="entry name" value="Uma2"/>
    <property type="match status" value="1"/>
</dbReference>
<evidence type="ECO:0000313" key="4">
    <source>
        <dbReference type="Proteomes" id="UP000000557"/>
    </source>
</evidence>
<feature type="region of interest" description="Disordered" evidence="1">
    <location>
        <begin position="92"/>
        <end position="163"/>
    </location>
</feature>
<dbReference type="EMBL" id="BA000045">
    <property type="protein sequence ID" value="BAC91350.1"/>
    <property type="molecule type" value="Genomic_DNA"/>
</dbReference>
<dbReference type="eggNOG" id="COG4636">
    <property type="taxonomic scope" value="Bacteria"/>
</dbReference>
<dbReference type="KEGG" id="gvi:glr3409"/>
<gene>
    <name evidence="3" type="ordered locus">glr3409</name>
</gene>
<organism evidence="3 4">
    <name type="scientific">Gloeobacter violaceus (strain ATCC 29082 / PCC 7421)</name>
    <dbReference type="NCBI Taxonomy" id="251221"/>
    <lineage>
        <taxon>Bacteria</taxon>
        <taxon>Bacillati</taxon>
        <taxon>Cyanobacteriota</taxon>
        <taxon>Cyanophyceae</taxon>
        <taxon>Gloeobacterales</taxon>
        <taxon>Gloeobacteraceae</taxon>
        <taxon>Gloeobacter</taxon>
    </lineage>
</organism>
<dbReference type="AlphaFoldDB" id="Q7NFW5"/>
<dbReference type="PANTHER" id="PTHR34107:SF7">
    <property type="entry name" value="SLR2092 PROTEIN"/>
    <property type="match status" value="1"/>
</dbReference>
<evidence type="ECO:0000259" key="2">
    <source>
        <dbReference type="Pfam" id="PF05685"/>
    </source>
</evidence>
<sequence>MGLTVADVEKLHQLYPDHRIELDNGTITIVSPSDFVAGAVGAEFSAQLRNWVKPRRLGFIADASAGYQPPDEGLTAPDVSFVSRDRLRQAPRSYAPVGAQSGDRNQIDHRPPQSAGGQTGALPCPWSRSSHPGRSRPANAHHFASRPQPANAAQRRSAHPAATVAGLGARSQLPVAGRPGLGFQEHPRCLGTCGVQ</sequence>
<feature type="domain" description="Putative restriction endonuclease" evidence="2">
    <location>
        <begin position="9"/>
        <end position="93"/>
    </location>
</feature>
<dbReference type="Proteomes" id="UP000000557">
    <property type="component" value="Chromosome"/>
</dbReference>
<dbReference type="SUPFAM" id="SSF52980">
    <property type="entry name" value="Restriction endonuclease-like"/>
    <property type="match status" value="1"/>
</dbReference>
<dbReference type="HOGENOM" id="CLU_1388511_0_0_3"/>
<accession>Q7NFW5</accession>
<name>Q7NFW5_GLOVI</name>
<dbReference type="PhylomeDB" id="Q7NFW5"/>
<dbReference type="Gene3D" id="3.90.1570.10">
    <property type="entry name" value="tt1808, chain A"/>
    <property type="match status" value="1"/>
</dbReference>
<evidence type="ECO:0000313" key="3">
    <source>
        <dbReference type="EMBL" id="BAC91350.1"/>
    </source>
</evidence>
<reference evidence="3 4" key="2">
    <citation type="journal article" date="2003" name="DNA Res.">
        <title>Complete genome structure of Gloeobacter violaceus PCC 7421, a cyanobacterium that lacks thylakoids (supplement).</title>
        <authorList>
            <person name="Nakamura Y."/>
            <person name="Kaneko T."/>
            <person name="Sato S."/>
            <person name="Mimuro M."/>
            <person name="Miyashita H."/>
            <person name="Tsuchiya T."/>
            <person name="Sasamoto S."/>
            <person name="Watanabe A."/>
            <person name="Kawashima K."/>
            <person name="Kishida Y."/>
            <person name="Kiyokawa C."/>
            <person name="Kohara M."/>
            <person name="Matsumoto M."/>
            <person name="Matsuno A."/>
            <person name="Nakazaki N."/>
            <person name="Shimpo S."/>
            <person name="Takeuchi C."/>
            <person name="Yamada M."/>
            <person name="Tabata S."/>
        </authorList>
    </citation>
    <scope>NUCLEOTIDE SEQUENCE [LARGE SCALE GENOMIC DNA]</scope>
    <source>
        <strain evidence="4">ATCC 29082 / PCC 7421</strain>
    </source>
</reference>
<dbReference type="EnsemblBacteria" id="BAC91350">
    <property type="protein sequence ID" value="BAC91350"/>
    <property type="gene ID" value="BAC91350"/>
</dbReference>
<proteinExistence type="predicted"/>
<evidence type="ECO:0000256" key="1">
    <source>
        <dbReference type="SAM" id="MobiDB-lite"/>
    </source>
</evidence>
<protein>
    <submittedName>
        <fullName evidence="3">Glr3409 protein</fullName>
    </submittedName>
</protein>
<reference evidence="3 4" key="1">
    <citation type="journal article" date="2003" name="DNA Res.">
        <title>Complete genome structure of Gloeobacter violaceus PCC 7421, a cyanobacterium that lacks thylakoids.</title>
        <authorList>
            <person name="Nakamura Y."/>
            <person name="Kaneko T."/>
            <person name="Sato S."/>
            <person name="Mimuro M."/>
            <person name="Miyashita H."/>
            <person name="Tsuchiya T."/>
            <person name="Sasamoto S."/>
            <person name="Watanabe A."/>
            <person name="Kawashima K."/>
            <person name="Kishida Y."/>
            <person name="Kiyokawa C."/>
            <person name="Kohara M."/>
            <person name="Matsumoto M."/>
            <person name="Matsuno A."/>
            <person name="Nakazaki N."/>
            <person name="Shimpo S."/>
            <person name="Takeuchi C."/>
            <person name="Yamada M."/>
            <person name="Tabata S."/>
        </authorList>
    </citation>
    <scope>NUCLEOTIDE SEQUENCE [LARGE SCALE GENOMIC DNA]</scope>
    <source>
        <strain evidence="4">ATCC 29082 / PCC 7421</strain>
    </source>
</reference>
<dbReference type="STRING" id="251221.gene:10760921"/>
<dbReference type="InterPro" id="IPR011335">
    <property type="entry name" value="Restrct_endonuc-II-like"/>
</dbReference>